<evidence type="ECO:0000313" key="2">
    <source>
        <dbReference type="Proteomes" id="UP000649617"/>
    </source>
</evidence>
<dbReference type="AlphaFoldDB" id="A0A812SRA6"/>
<protein>
    <submittedName>
        <fullName evidence="1">Uncharacterized protein</fullName>
    </submittedName>
</protein>
<accession>A0A812SRA6</accession>
<reference evidence="1" key="1">
    <citation type="submission" date="2021-02" db="EMBL/GenBank/DDBJ databases">
        <authorList>
            <person name="Dougan E. K."/>
            <person name="Rhodes N."/>
            <person name="Thang M."/>
            <person name="Chan C."/>
        </authorList>
    </citation>
    <scope>NUCLEOTIDE SEQUENCE</scope>
</reference>
<evidence type="ECO:0000313" key="1">
    <source>
        <dbReference type="EMBL" id="CAE7490415.1"/>
    </source>
</evidence>
<dbReference type="OrthoDB" id="5632at2759"/>
<dbReference type="EMBL" id="CAJNIZ010026247">
    <property type="protein sequence ID" value="CAE7490415.1"/>
    <property type="molecule type" value="Genomic_DNA"/>
</dbReference>
<keyword evidence="2" id="KW-1185">Reference proteome</keyword>
<organism evidence="1 2">
    <name type="scientific">Symbiodinium pilosum</name>
    <name type="common">Dinoflagellate</name>
    <dbReference type="NCBI Taxonomy" id="2952"/>
    <lineage>
        <taxon>Eukaryota</taxon>
        <taxon>Sar</taxon>
        <taxon>Alveolata</taxon>
        <taxon>Dinophyceae</taxon>
        <taxon>Suessiales</taxon>
        <taxon>Symbiodiniaceae</taxon>
        <taxon>Symbiodinium</taxon>
    </lineage>
</organism>
<proteinExistence type="predicted"/>
<dbReference type="Proteomes" id="UP000649617">
    <property type="component" value="Unassembled WGS sequence"/>
</dbReference>
<comment type="caution">
    <text evidence="1">The sequence shown here is derived from an EMBL/GenBank/DDBJ whole genome shotgun (WGS) entry which is preliminary data.</text>
</comment>
<gene>
    <name evidence="1" type="ORF">SPIL2461_LOCUS12637</name>
</gene>
<sequence>MPTYTFHLYQTQDADHNLPPRRSDDLEAHVTSRVSAKVEAVEGFTAELRVLVEERLLIALAELEQQVPQLCRQQELQAADAAERAGKLQEYEVRLEMVSRRLGTQEERLQSCFDRLERVPQLPQLRSLCREEAQKRLGEELPCMAQELSRHQDLLEEVQLQLQRFGGRWLGRSQGKEFS</sequence>
<name>A0A812SRA6_SYMPI</name>